<dbReference type="InterPro" id="IPR036179">
    <property type="entry name" value="Ig-like_dom_sf"/>
</dbReference>
<evidence type="ECO:0000313" key="7">
    <source>
        <dbReference type="Proteomes" id="UP000190648"/>
    </source>
</evidence>
<dbReference type="GO" id="GO:0006954">
    <property type="term" value="P:inflammatory response"/>
    <property type="evidence" value="ECO:0007669"/>
    <property type="project" value="TreeGrafter"/>
</dbReference>
<dbReference type="InterPro" id="IPR042381">
    <property type="entry name" value="CD96"/>
</dbReference>
<evidence type="ECO:0000313" key="6">
    <source>
        <dbReference type="EMBL" id="OPJ69459.1"/>
    </source>
</evidence>
<dbReference type="InterPro" id="IPR013162">
    <property type="entry name" value="CD80_C2-set"/>
</dbReference>
<evidence type="ECO:0000256" key="4">
    <source>
        <dbReference type="SAM" id="SignalP"/>
    </source>
</evidence>
<keyword evidence="7" id="KW-1185">Reference proteome</keyword>
<protein>
    <submittedName>
        <fullName evidence="6">T-cell surface protein tactile isoform A</fullName>
    </submittedName>
</protein>
<dbReference type="InterPro" id="IPR013783">
    <property type="entry name" value="Ig-like_fold"/>
</dbReference>
<dbReference type="OrthoDB" id="9904226at2759"/>
<dbReference type="PANTHER" id="PTHR15317">
    <property type="entry name" value="T-CELL SURFACE PROTEIN TACTILE"/>
    <property type="match status" value="1"/>
</dbReference>
<evidence type="ECO:0000259" key="5">
    <source>
        <dbReference type="PROSITE" id="PS50835"/>
    </source>
</evidence>
<dbReference type="AlphaFoldDB" id="A0A1V4JBI3"/>
<keyword evidence="3" id="KW-0472">Membrane</keyword>
<keyword evidence="3" id="KW-0812">Transmembrane</keyword>
<dbReference type="SUPFAM" id="SSF48726">
    <property type="entry name" value="Immunoglobulin"/>
    <property type="match status" value="1"/>
</dbReference>
<organism evidence="6 7">
    <name type="scientific">Patagioenas fasciata monilis</name>
    <dbReference type="NCBI Taxonomy" id="372326"/>
    <lineage>
        <taxon>Eukaryota</taxon>
        <taxon>Metazoa</taxon>
        <taxon>Chordata</taxon>
        <taxon>Craniata</taxon>
        <taxon>Vertebrata</taxon>
        <taxon>Euteleostomi</taxon>
        <taxon>Archelosauria</taxon>
        <taxon>Archosauria</taxon>
        <taxon>Dinosauria</taxon>
        <taxon>Saurischia</taxon>
        <taxon>Theropoda</taxon>
        <taxon>Coelurosauria</taxon>
        <taxon>Aves</taxon>
        <taxon>Neognathae</taxon>
        <taxon>Neoaves</taxon>
        <taxon>Columbimorphae</taxon>
        <taxon>Columbiformes</taxon>
        <taxon>Columbidae</taxon>
        <taxon>Patagioenas</taxon>
    </lineage>
</organism>
<feature type="domain" description="Ig-like" evidence="5">
    <location>
        <begin position="147"/>
        <end position="229"/>
    </location>
</feature>
<evidence type="ECO:0000256" key="2">
    <source>
        <dbReference type="SAM" id="MobiDB-lite"/>
    </source>
</evidence>
<accession>A0A1V4JBI3</accession>
<dbReference type="GO" id="GO:0007160">
    <property type="term" value="P:cell-matrix adhesion"/>
    <property type="evidence" value="ECO:0007669"/>
    <property type="project" value="TreeGrafter"/>
</dbReference>
<feature type="transmembrane region" description="Helical" evidence="3">
    <location>
        <begin position="348"/>
        <end position="369"/>
    </location>
</feature>
<feature type="chain" id="PRO_5013116084" evidence="4">
    <location>
        <begin position="25"/>
        <end position="414"/>
    </location>
</feature>
<name>A0A1V4JBI3_PATFA</name>
<comment type="caution">
    <text evidence="6">The sequence shown here is derived from an EMBL/GenBank/DDBJ whole genome shotgun (WGS) entry which is preliminary data.</text>
</comment>
<sequence length="414" mass="46369">MNNTFLIFLLGLFFSVAVFVVATAKEEQHYVKEVRLNQTLEIPCLEDTTSENLSNYPLKWLVEENGRKEELVTKEPSCPAVYRNSSVPYEQRICLGLNNALKIFPTKIMDDGRVFSCHVMYHPERVRKSSTTVRVFAFEIHWVFAYPEISVSLQEGSAGTSQKPNMSCVVRKAFPKPSLVWYVDRVSLMEQTGEISVEQEDSQDSEGFYQLRSTLILQETHQAHKTFSCACLFSFLGNEKLNISSEEIFVSFDNKSNEASSQAFTTVASEGLGNSALPSAVITTSGALISTTETKSYTSTTAFTESLATAHLSNSTTESPQSLRNATRSPENTTLVHRGMKNTKSSHFPWPTVVAVLLLFCSFLIALGIRKWCRYQKEIMNRPPSFKPPPPPIKYTSMVESDGTSPSCHELENL</sequence>
<evidence type="ECO:0000256" key="3">
    <source>
        <dbReference type="SAM" id="Phobius"/>
    </source>
</evidence>
<dbReference type="EMBL" id="LSYS01008075">
    <property type="protein sequence ID" value="OPJ69459.1"/>
    <property type="molecule type" value="Genomic_DNA"/>
</dbReference>
<dbReference type="Proteomes" id="UP000190648">
    <property type="component" value="Unassembled WGS sequence"/>
</dbReference>
<dbReference type="PANTHER" id="PTHR15317:SF1">
    <property type="entry name" value="T-CELL SURFACE PROTEIN TACTILE"/>
    <property type="match status" value="1"/>
</dbReference>
<evidence type="ECO:0000256" key="1">
    <source>
        <dbReference type="ARBA" id="ARBA00023157"/>
    </source>
</evidence>
<dbReference type="Gene3D" id="2.60.40.10">
    <property type="entry name" value="Immunoglobulins"/>
    <property type="match status" value="2"/>
</dbReference>
<proteinExistence type="predicted"/>
<dbReference type="Pfam" id="PF08205">
    <property type="entry name" value="C2-set_2"/>
    <property type="match status" value="1"/>
</dbReference>
<dbReference type="InterPro" id="IPR007110">
    <property type="entry name" value="Ig-like_dom"/>
</dbReference>
<dbReference type="PROSITE" id="PS50835">
    <property type="entry name" value="IG_LIKE"/>
    <property type="match status" value="1"/>
</dbReference>
<keyword evidence="1" id="KW-1015">Disulfide bond</keyword>
<keyword evidence="4" id="KW-0732">Signal</keyword>
<reference evidence="6 7" key="1">
    <citation type="submission" date="2016-02" db="EMBL/GenBank/DDBJ databases">
        <title>Band-tailed pigeon sequencing and assembly.</title>
        <authorList>
            <person name="Soares A.E."/>
            <person name="Novak B.J."/>
            <person name="Rice E.S."/>
            <person name="O'Connell B."/>
            <person name="Chang D."/>
            <person name="Weber S."/>
            <person name="Shapiro B."/>
        </authorList>
    </citation>
    <scope>NUCLEOTIDE SEQUENCE [LARGE SCALE GENOMIC DNA]</scope>
    <source>
        <strain evidence="6">BTP2013</strain>
        <tissue evidence="6">Blood</tissue>
    </source>
</reference>
<feature type="signal peptide" evidence="4">
    <location>
        <begin position="1"/>
        <end position="24"/>
    </location>
</feature>
<feature type="region of interest" description="Disordered" evidence="2">
    <location>
        <begin position="311"/>
        <end position="331"/>
    </location>
</feature>
<gene>
    <name evidence="6" type="primary">CD96</name>
    <name evidence="6" type="ORF">AV530_012505</name>
</gene>
<keyword evidence="3" id="KW-1133">Transmembrane helix</keyword>